<evidence type="ECO:0000256" key="1">
    <source>
        <dbReference type="SAM" id="SignalP"/>
    </source>
</evidence>
<evidence type="ECO:0000313" key="3">
    <source>
        <dbReference type="Proteomes" id="UP000219465"/>
    </source>
</evidence>
<accession>A0A286ICD8</accession>
<keyword evidence="3" id="KW-1185">Reference proteome</keyword>
<dbReference type="EMBL" id="OCPC01000002">
    <property type="protein sequence ID" value="SOE17039.1"/>
    <property type="molecule type" value="Genomic_DNA"/>
</dbReference>
<gene>
    <name evidence="2" type="ORF">SAMN05877838_1926</name>
</gene>
<keyword evidence="1" id="KW-0732">Signal</keyword>
<feature type="signal peptide" evidence="1">
    <location>
        <begin position="1"/>
        <end position="23"/>
    </location>
</feature>
<name>A0A286ICD8_9HYPH</name>
<sequence length="50" mass="5086">MGKTVVSAFAFAIVVILSASAFAPRSVAHSSNGCTPAYGVDPCARQAMVK</sequence>
<protein>
    <submittedName>
        <fullName evidence="2">Uncharacterized protein</fullName>
    </submittedName>
</protein>
<dbReference type="Proteomes" id="UP000219465">
    <property type="component" value="Unassembled WGS sequence"/>
</dbReference>
<proteinExistence type="predicted"/>
<organism evidence="2 3">
    <name type="scientific">Hoeflea halophila</name>
    <dbReference type="NCBI Taxonomy" id="714899"/>
    <lineage>
        <taxon>Bacteria</taxon>
        <taxon>Pseudomonadati</taxon>
        <taxon>Pseudomonadota</taxon>
        <taxon>Alphaproteobacteria</taxon>
        <taxon>Hyphomicrobiales</taxon>
        <taxon>Rhizobiaceae</taxon>
        <taxon>Hoeflea</taxon>
    </lineage>
</organism>
<reference evidence="3" key="1">
    <citation type="submission" date="2017-08" db="EMBL/GenBank/DDBJ databases">
        <authorList>
            <person name="Varghese N."/>
            <person name="Submissions S."/>
        </authorList>
    </citation>
    <scope>NUCLEOTIDE SEQUENCE [LARGE SCALE GENOMIC DNA]</scope>
    <source>
        <strain evidence="3">KCTC 23107</strain>
    </source>
</reference>
<feature type="chain" id="PRO_5012470916" evidence="1">
    <location>
        <begin position="24"/>
        <end position="50"/>
    </location>
</feature>
<dbReference type="AlphaFoldDB" id="A0A286ICD8"/>
<evidence type="ECO:0000313" key="2">
    <source>
        <dbReference type="EMBL" id="SOE17039.1"/>
    </source>
</evidence>